<sequence length="252" mass="27762">MAHRGGALETAENTRAGFRHAVDLGYAYLETDVQVTRDGVAVLFHDDVLDRVTDTTGRVSDLRWVDIRNVGTPAGTDQIMRLDSALEEFATQRFNLDLKCDAAVDATLAVLQATRAHDRVLLGSFSDRRLAAVRQRVGPALATSAGPREVAAFVAAAHGLPLPRLPRAPHAPLALQIPLSMHRMPVLSRRLLDLAHREGVEVHVWTVDEVPDMVRLLDMGVDGILTDRPALLRQLLEDRGQWHASTEQSEEQ</sequence>
<dbReference type="PROSITE" id="PS51704">
    <property type="entry name" value="GP_PDE"/>
    <property type="match status" value="1"/>
</dbReference>
<dbReference type="InterPro" id="IPR017946">
    <property type="entry name" value="PLC-like_Pdiesterase_TIM-brl"/>
</dbReference>
<dbReference type="Pfam" id="PF03009">
    <property type="entry name" value="GDPD"/>
    <property type="match status" value="1"/>
</dbReference>
<dbReference type="PANTHER" id="PTHR43805">
    <property type="entry name" value="GLYCEROPHOSPHORYL DIESTER PHOSPHODIESTERASE"/>
    <property type="match status" value="1"/>
</dbReference>
<dbReference type="InterPro" id="IPR030395">
    <property type="entry name" value="GP_PDE_dom"/>
</dbReference>
<dbReference type="PANTHER" id="PTHR43805:SF1">
    <property type="entry name" value="GP-PDE DOMAIN-CONTAINING PROTEIN"/>
    <property type="match status" value="1"/>
</dbReference>
<accession>A0A6J7JF35</accession>
<reference evidence="2" key="1">
    <citation type="submission" date="2020-05" db="EMBL/GenBank/DDBJ databases">
        <authorList>
            <person name="Chiriac C."/>
            <person name="Salcher M."/>
            <person name="Ghai R."/>
            <person name="Kavagutti S V."/>
        </authorList>
    </citation>
    <scope>NUCLEOTIDE SEQUENCE</scope>
</reference>
<dbReference type="SUPFAM" id="SSF51695">
    <property type="entry name" value="PLC-like phosphodiesterases"/>
    <property type="match status" value="1"/>
</dbReference>
<dbReference type="EMBL" id="CAFBNF010000084">
    <property type="protein sequence ID" value="CAB4941836.1"/>
    <property type="molecule type" value="Genomic_DNA"/>
</dbReference>
<dbReference type="Gene3D" id="3.20.20.190">
    <property type="entry name" value="Phosphatidylinositol (PI) phosphodiesterase"/>
    <property type="match status" value="1"/>
</dbReference>
<dbReference type="GO" id="GO:0006629">
    <property type="term" value="P:lipid metabolic process"/>
    <property type="evidence" value="ECO:0007669"/>
    <property type="project" value="InterPro"/>
</dbReference>
<gene>
    <name evidence="2" type="ORF">UFOPK3773_00908</name>
</gene>
<organism evidence="2">
    <name type="scientific">freshwater metagenome</name>
    <dbReference type="NCBI Taxonomy" id="449393"/>
    <lineage>
        <taxon>unclassified sequences</taxon>
        <taxon>metagenomes</taxon>
        <taxon>ecological metagenomes</taxon>
    </lineage>
</organism>
<dbReference type="AlphaFoldDB" id="A0A6J7JF35"/>
<name>A0A6J7JF35_9ZZZZ</name>
<dbReference type="GO" id="GO:0008081">
    <property type="term" value="F:phosphoric diester hydrolase activity"/>
    <property type="evidence" value="ECO:0007669"/>
    <property type="project" value="InterPro"/>
</dbReference>
<feature type="domain" description="GP-PDE" evidence="1">
    <location>
        <begin position="1"/>
        <end position="236"/>
    </location>
</feature>
<evidence type="ECO:0000313" key="2">
    <source>
        <dbReference type="EMBL" id="CAB4941836.1"/>
    </source>
</evidence>
<protein>
    <submittedName>
        <fullName evidence="2">Unannotated protein</fullName>
    </submittedName>
</protein>
<proteinExistence type="predicted"/>
<evidence type="ECO:0000259" key="1">
    <source>
        <dbReference type="PROSITE" id="PS51704"/>
    </source>
</evidence>